<feature type="compositionally biased region" description="Basic and acidic residues" evidence="1">
    <location>
        <begin position="1"/>
        <end position="26"/>
    </location>
</feature>
<dbReference type="EMBL" id="BPVZ01000003">
    <property type="protein sequence ID" value="GKU89278.1"/>
    <property type="molecule type" value="Genomic_DNA"/>
</dbReference>
<feature type="compositionally biased region" description="Basic and acidic residues" evidence="1">
    <location>
        <begin position="44"/>
        <end position="62"/>
    </location>
</feature>
<feature type="compositionally biased region" description="Basic and acidic residues" evidence="1">
    <location>
        <begin position="90"/>
        <end position="109"/>
    </location>
</feature>
<proteinExistence type="predicted"/>
<dbReference type="AlphaFoldDB" id="A0AAV5HU43"/>
<accession>A0AAV5HU43</accession>
<feature type="compositionally biased region" description="Basic and acidic residues" evidence="1">
    <location>
        <begin position="120"/>
        <end position="171"/>
    </location>
</feature>
<feature type="region of interest" description="Disordered" evidence="1">
    <location>
        <begin position="1"/>
        <end position="222"/>
    </location>
</feature>
<organism evidence="2 3">
    <name type="scientific">Rubroshorea leprosula</name>
    <dbReference type="NCBI Taxonomy" id="152421"/>
    <lineage>
        <taxon>Eukaryota</taxon>
        <taxon>Viridiplantae</taxon>
        <taxon>Streptophyta</taxon>
        <taxon>Embryophyta</taxon>
        <taxon>Tracheophyta</taxon>
        <taxon>Spermatophyta</taxon>
        <taxon>Magnoliopsida</taxon>
        <taxon>eudicotyledons</taxon>
        <taxon>Gunneridae</taxon>
        <taxon>Pentapetalae</taxon>
        <taxon>rosids</taxon>
        <taxon>malvids</taxon>
        <taxon>Malvales</taxon>
        <taxon>Dipterocarpaceae</taxon>
        <taxon>Rubroshorea</taxon>
    </lineage>
</organism>
<name>A0AAV5HU43_9ROSI</name>
<evidence type="ECO:0000313" key="2">
    <source>
        <dbReference type="EMBL" id="GKU89278.1"/>
    </source>
</evidence>
<dbReference type="Proteomes" id="UP001054252">
    <property type="component" value="Unassembled WGS sequence"/>
</dbReference>
<gene>
    <name evidence="2" type="ORF">SLEP1_g3438</name>
</gene>
<reference evidence="2 3" key="1">
    <citation type="journal article" date="2021" name="Commun. Biol.">
        <title>The genome of Shorea leprosula (Dipterocarpaceae) highlights the ecological relevance of drought in aseasonal tropical rainforests.</title>
        <authorList>
            <person name="Ng K.K.S."/>
            <person name="Kobayashi M.J."/>
            <person name="Fawcett J.A."/>
            <person name="Hatakeyama M."/>
            <person name="Paape T."/>
            <person name="Ng C.H."/>
            <person name="Ang C.C."/>
            <person name="Tnah L.H."/>
            <person name="Lee C.T."/>
            <person name="Nishiyama T."/>
            <person name="Sese J."/>
            <person name="O'Brien M.J."/>
            <person name="Copetti D."/>
            <person name="Mohd Noor M.I."/>
            <person name="Ong R.C."/>
            <person name="Putra M."/>
            <person name="Sireger I.Z."/>
            <person name="Indrioko S."/>
            <person name="Kosugi Y."/>
            <person name="Izuno A."/>
            <person name="Isagi Y."/>
            <person name="Lee S.L."/>
            <person name="Shimizu K.K."/>
        </authorList>
    </citation>
    <scope>NUCLEOTIDE SEQUENCE [LARGE SCALE GENOMIC DNA]</scope>
    <source>
        <strain evidence="2">214</strain>
    </source>
</reference>
<comment type="caution">
    <text evidence="2">The sequence shown here is derived from an EMBL/GenBank/DDBJ whole genome shotgun (WGS) entry which is preliminary data.</text>
</comment>
<evidence type="ECO:0000313" key="3">
    <source>
        <dbReference type="Proteomes" id="UP001054252"/>
    </source>
</evidence>
<evidence type="ECO:0000256" key="1">
    <source>
        <dbReference type="SAM" id="MobiDB-lite"/>
    </source>
</evidence>
<protein>
    <submittedName>
        <fullName evidence="2">Uncharacterized protein</fullName>
    </submittedName>
</protein>
<feature type="compositionally biased region" description="Basic and acidic residues" evidence="1">
    <location>
        <begin position="181"/>
        <end position="202"/>
    </location>
</feature>
<feature type="compositionally biased region" description="Basic residues" evidence="1">
    <location>
        <begin position="63"/>
        <end position="76"/>
    </location>
</feature>
<keyword evidence="3" id="KW-1185">Reference proteome</keyword>
<sequence>MDSPEHVKSYGRRERDDSSDVKSDRAGDDEEWEGSDKRKHRSSKPREPSNGEKADVLEDNGRRRSSGYRNKSRKRSSGLSRAEIDEDDYDTRKELRSKQMIKRKEERSMEILISWYQDGDLEKRQESGDKTGSRRHGRADESERRKTTSKFSEHESSCGERRESNRDKGHGSSDSARSSRKRWDEADAIKKDEDNHYERADSRSGNASDSKYENGRVRSASIEMKPVRVKAGNWIQIMVRVSNPVVGKREELMLRRSS</sequence>